<feature type="compositionally biased region" description="Low complexity" evidence="5">
    <location>
        <begin position="575"/>
        <end position="589"/>
    </location>
</feature>
<proteinExistence type="inferred from homology"/>
<dbReference type="SUPFAM" id="SSF51905">
    <property type="entry name" value="FAD/NAD(P)-binding domain"/>
    <property type="match status" value="1"/>
</dbReference>
<keyword evidence="4" id="KW-0560">Oxidoreductase</keyword>
<feature type="region of interest" description="Disordered" evidence="5">
    <location>
        <begin position="872"/>
        <end position="954"/>
    </location>
</feature>
<keyword evidence="8" id="KW-1185">Reference proteome</keyword>
<evidence type="ECO:0000256" key="4">
    <source>
        <dbReference type="ARBA" id="ARBA00023002"/>
    </source>
</evidence>
<dbReference type="GO" id="GO:0004497">
    <property type="term" value="F:monooxygenase activity"/>
    <property type="evidence" value="ECO:0007669"/>
    <property type="project" value="InterPro"/>
</dbReference>
<protein>
    <recommendedName>
        <fullName evidence="6">FAD-binding domain-containing protein</fullName>
    </recommendedName>
</protein>
<feature type="region of interest" description="Disordered" evidence="5">
    <location>
        <begin position="305"/>
        <end position="390"/>
    </location>
</feature>
<feature type="compositionally biased region" description="Low complexity" evidence="5">
    <location>
        <begin position="1186"/>
        <end position="1216"/>
    </location>
</feature>
<reference evidence="7" key="1">
    <citation type="journal article" date="2020" name="Fungal Divers.">
        <title>Resolving the Mortierellaceae phylogeny through synthesis of multi-gene phylogenetics and phylogenomics.</title>
        <authorList>
            <person name="Vandepol N."/>
            <person name="Liber J."/>
            <person name="Desiro A."/>
            <person name="Na H."/>
            <person name="Kennedy M."/>
            <person name="Barry K."/>
            <person name="Grigoriev I.V."/>
            <person name="Miller A.N."/>
            <person name="O'Donnell K."/>
            <person name="Stajich J.E."/>
            <person name="Bonito G."/>
        </authorList>
    </citation>
    <scope>NUCLEOTIDE SEQUENCE</scope>
    <source>
        <strain evidence="7">BC1065</strain>
    </source>
</reference>
<keyword evidence="2" id="KW-0285">Flavoprotein</keyword>
<feature type="region of interest" description="Disordered" evidence="5">
    <location>
        <begin position="774"/>
        <end position="796"/>
    </location>
</feature>
<dbReference type="GO" id="GO:0071949">
    <property type="term" value="F:FAD binding"/>
    <property type="evidence" value="ECO:0007669"/>
    <property type="project" value="InterPro"/>
</dbReference>
<dbReference type="OrthoDB" id="655030at2759"/>
<evidence type="ECO:0000259" key="6">
    <source>
        <dbReference type="Pfam" id="PF01494"/>
    </source>
</evidence>
<feature type="compositionally biased region" description="Low complexity" evidence="5">
    <location>
        <begin position="872"/>
        <end position="885"/>
    </location>
</feature>
<dbReference type="EMBL" id="JAAAJB010000043">
    <property type="protein sequence ID" value="KAG0268714.1"/>
    <property type="molecule type" value="Genomic_DNA"/>
</dbReference>
<feature type="compositionally biased region" description="Low complexity" evidence="5">
    <location>
        <begin position="1048"/>
        <end position="1057"/>
    </location>
</feature>
<evidence type="ECO:0000256" key="1">
    <source>
        <dbReference type="ARBA" id="ARBA00007992"/>
    </source>
</evidence>
<organism evidence="7 8">
    <name type="scientific">Actinomortierella ambigua</name>
    <dbReference type="NCBI Taxonomy" id="1343610"/>
    <lineage>
        <taxon>Eukaryota</taxon>
        <taxon>Fungi</taxon>
        <taxon>Fungi incertae sedis</taxon>
        <taxon>Mucoromycota</taxon>
        <taxon>Mortierellomycotina</taxon>
        <taxon>Mortierellomycetes</taxon>
        <taxon>Mortierellales</taxon>
        <taxon>Mortierellaceae</taxon>
        <taxon>Actinomortierella</taxon>
    </lineage>
</organism>
<comment type="similarity">
    <text evidence="1">Belongs to the paxM FAD-dependent monooxygenase family.</text>
</comment>
<feature type="compositionally biased region" description="Basic residues" evidence="5">
    <location>
        <begin position="1175"/>
        <end position="1185"/>
    </location>
</feature>
<evidence type="ECO:0000256" key="2">
    <source>
        <dbReference type="ARBA" id="ARBA00022630"/>
    </source>
</evidence>
<dbReference type="Proteomes" id="UP000807716">
    <property type="component" value="Unassembled WGS sequence"/>
</dbReference>
<gene>
    <name evidence="7" type="ORF">DFQ27_005954</name>
</gene>
<accession>A0A9P6UC48</accession>
<feature type="compositionally biased region" description="Low complexity" evidence="5">
    <location>
        <begin position="1106"/>
        <end position="1132"/>
    </location>
</feature>
<feature type="region of interest" description="Disordered" evidence="5">
    <location>
        <begin position="981"/>
        <end position="1057"/>
    </location>
</feature>
<dbReference type="InterPro" id="IPR036188">
    <property type="entry name" value="FAD/NAD-bd_sf"/>
</dbReference>
<dbReference type="InterPro" id="IPR050562">
    <property type="entry name" value="FAD_mOase_fung"/>
</dbReference>
<feature type="compositionally biased region" description="Low complexity" evidence="5">
    <location>
        <begin position="726"/>
        <end position="736"/>
    </location>
</feature>
<comment type="caution">
    <text evidence="7">The sequence shown here is derived from an EMBL/GenBank/DDBJ whole genome shotgun (WGS) entry which is preliminary data.</text>
</comment>
<dbReference type="Pfam" id="PF01494">
    <property type="entry name" value="FAD_binding_3"/>
    <property type="match status" value="2"/>
</dbReference>
<feature type="compositionally biased region" description="Polar residues" evidence="5">
    <location>
        <begin position="310"/>
        <end position="329"/>
    </location>
</feature>
<dbReference type="InterPro" id="IPR002938">
    <property type="entry name" value="FAD-bd"/>
</dbReference>
<feature type="region of interest" description="Disordered" evidence="5">
    <location>
        <begin position="1087"/>
        <end position="1144"/>
    </location>
</feature>
<dbReference type="PANTHER" id="PTHR47356:SF2">
    <property type="entry name" value="FAD-BINDING DOMAIN-CONTAINING PROTEIN-RELATED"/>
    <property type="match status" value="1"/>
</dbReference>
<dbReference type="PANTHER" id="PTHR47356">
    <property type="entry name" value="FAD-DEPENDENT MONOOXYGENASE ASQG-RELATED"/>
    <property type="match status" value="1"/>
</dbReference>
<feature type="compositionally biased region" description="Low complexity" evidence="5">
    <location>
        <begin position="332"/>
        <end position="345"/>
    </location>
</feature>
<sequence length="1216" mass="135059">MATDLRVLIAGSGLAGLMFGIMLEKAGIEYLILERSAHHRPLGSAIQLNGTVLRLFEQLGMIDEINAISKSSGRLHVVNEYASTQGYVDFEHFHERYGYHSKVFARPDLHHLLVSKIPPERLIMGKRILSTQQNDLGVMVRCQDGTSYHADILVGADGAYSSVRAAIFKELKDKSVLPRSDSEPMRFDQHCVVGVTEPLDPEEFPVLKQQFCEIHAILGKKSPYSIYLVPVPGDRFAWSIGGRLPQNEIEAQGQNHSYAEWKPENAEDICNMVRDFSLPELSLGRNPLHIHSAATLPDPHTTFELAQHHQGPSRSNDNESICSRSTGSELASDPMSDPSSTMSHPTRLHTARASTNHLPHDQRSIVDPDMLNDPDIPHKSKYRPPARPGTVGRLIDATPVELISKVMLEEKFFKSWHSGRSVLIGDACHKLLPFAGQGAIQAFLDGISLANKLYDLRSTSTEDIKAAFKAYTDERAPIAKTSISGSRSLSKLLHKQGMFSDLIRKVTFNHVPTWMLNYTSDKMHTHRPQLNFLPIVPDRGTAKAQIQHYSPRYLSERAQGIVPRPLQSYSTSDHQQFQKQHQEWQQQQQPKRHSLLVGEQLKRRSLVEEHRGRRRSHDDRRTSPSPERHRLRPRLIRHATGPSSDAGGPPSPPPPSYASLSATAQFYQDLTHLPTGSLPRPLGSTAQRSPPTTMVTSHPIILPKCPPRSASLPPKVSTAPLHIVPRSSRSNTLSSRCSREHAEEQQQQMQQIQRIRWSQELEECLEVLPVIESDEDEGEGRSGYGRPNGADMDNIHHNRSTTKAREIDEEEYEFDYDNSLYVDGFDMPAEEITATLSQRDHKLVTKDNTIFAFPAPPPSVCTSGMLSVATSPLPSLSTTPLPSIPSDDEDEDEPSERGVDDAYMLSQHDTKHQHSARPHANGGMLTPPSTEEIVTSTRLHHHHRPRTHATADPSHLPEMSAAEHQHLLQLSQQINQVHYPHQHNHHGQGHAHPGHFGQHHHAQHHPHYAHPAQSYHQNAARSLPPGGTRPPRDPQHRPATPLPGMTNSSQSPLSSASSRMIVNGRVVTKAHSSASLRPIDEARPLYQNTHQNSPLGSRLPPPRINTSQDLSSSPSSFSCPASPTTTTAPYTSHHQHLHQHDHARHADLEASLASMRMGENLPADYPLMGQEKKGKGQARHHRHPSKASNNTSSSASTSTSPSSSSLHLALSTASVV</sequence>
<feature type="compositionally biased region" description="Basic residues" evidence="5">
    <location>
        <begin position="938"/>
        <end position="947"/>
    </location>
</feature>
<name>A0A9P6UC48_9FUNG</name>
<evidence type="ECO:0000256" key="3">
    <source>
        <dbReference type="ARBA" id="ARBA00022827"/>
    </source>
</evidence>
<feature type="compositionally biased region" description="Basic residues" evidence="5">
    <location>
        <begin position="981"/>
        <end position="1008"/>
    </location>
</feature>
<feature type="region of interest" description="Disordered" evidence="5">
    <location>
        <begin position="567"/>
        <end position="659"/>
    </location>
</feature>
<feature type="compositionally biased region" description="Basic and acidic residues" evidence="5">
    <location>
        <begin position="600"/>
        <end position="628"/>
    </location>
</feature>
<evidence type="ECO:0000256" key="5">
    <source>
        <dbReference type="SAM" id="MobiDB-lite"/>
    </source>
</evidence>
<feature type="region of interest" description="Disordered" evidence="5">
    <location>
        <begin position="1161"/>
        <end position="1216"/>
    </location>
</feature>
<dbReference type="PRINTS" id="PR00420">
    <property type="entry name" value="RNGMNOXGNASE"/>
</dbReference>
<feature type="domain" description="FAD-binding" evidence="6">
    <location>
        <begin position="399"/>
        <end position="482"/>
    </location>
</feature>
<dbReference type="AlphaFoldDB" id="A0A9P6UC48"/>
<feature type="compositionally biased region" description="Polar residues" evidence="5">
    <location>
        <begin position="684"/>
        <end position="696"/>
    </location>
</feature>
<feature type="domain" description="FAD-binding" evidence="6">
    <location>
        <begin position="5"/>
        <end position="176"/>
    </location>
</feature>
<keyword evidence="3" id="KW-0274">FAD</keyword>
<evidence type="ECO:0000313" key="8">
    <source>
        <dbReference type="Proteomes" id="UP000807716"/>
    </source>
</evidence>
<evidence type="ECO:0000313" key="7">
    <source>
        <dbReference type="EMBL" id="KAG0268714.1"/>
    </source>
</evidence>
<dbReference type="Gene3D" id="3.50.50.60">
    <property type="entry name" value="FAD/NAD(P)-binding domain"/>
    <property type="match status" value="2"/>
</dbReference>
<feature type="region of interest" description="Disordered" evidence="5">
    <location>
        <begin position="672"/>
        <end position="746"/>
    </location>
</feature>